<protein>
    <submittedName>
        <fullName evidence="2">Uncharacterized protein</fullName>
    </submittedName>
</protein>
<proteinExistence type="predicted"/>
<feature type="region of interest" description="Disordered" evidence="1">
    <location>
        <begin position="198"/>
        <end position="219"/>
    </location>
</feature>
<accession>A0A2R6S3R0</accession>
<dbReference type="AlphaFoldDB" id="A0A2R6S3R0"/>
<organism evidence="2 3">
    <name type="scientific">Hermanssonia centrifuga</name>
    <dbReference type="NCBI Taxonomy" id="98765"/>
    <lineage>
        <taxon>Eukaryota</taxon>
        <taxon>Fungi</taxon>
        <taxon>Dikarya</taxon>
        <taxon>Basidiomycota</taxon>
        <taxon>Agaricomycotina</taxon>
        <taxon>Agaricomycetes</taxon>
        <taxon>Polyporales</taxon>
        <taxon>Meruliaceae</taxon>
        <taxon>Hermanssonia</taxon>
    </lineage>
</organism>
<dbReference type="EMBL" id="MLYV02000093">
    <property type="protein sequence ID" value="PSS36924.1"/>
    <property type="molecule type" value="Genomic_DNA"/>
</dbReference>
<feature type="region of interest" description="Disordered" evidence="1">
    <location>
        <begin position="1"/>
        <end position="21"/>
    </location>
</feature>
<reference evidence="2 3" key="1">
    <citation type="submission" date="2018-02" db="EMBL/GenBank/DDBJ databases">
        <title>Genome sequence of the basidiomycete white-rot fungus Phlebia centrifuga.</title>
        <authorList>
            <person name="Granchi Z."/>
            <person name="Peng M."/>
            <person name="de Vries R.P."/>
            <person name="Hilden K."/>
            <person name="Makela M.R."/>
            <person name="Grigoriev I."/>
            <person name="Riley R."/>
        </authorList>
    </citation>
    <scope>NUCLEOTIDE SEQUENCE [LARGE SCALE GENOMIC DNA]</scope>
    <source>
        <strain evidence="2 3">FBCC195</strain>
    </source>
</reference>
<evidence type="ECO:0000313" key="2">
    <source>
        <dbReference type="EMBL" id="PSS36924.1"/>
    </source>
</evidence>
<feature type="compositionally biased region" description="Low complexity" evidence="1">
    <location>
        <begin position="199"/>
        <end position="217"/>
    </location>
</feature>
<comment type="caution">
    <text evidence="2">The sequence shown here is derived from an EMBL/GenBank/DDBJ whole genome shotgun (WGS) entry which is preliminary data.</text>
</comment>
<keyword evidence="3" id="KW-1185">Reference proteome</keyword>
<name>A0A2R6S3R0_9APHY</name>
<feature type="region of interest" description="Disordered" evidence="1">
    <location>
        <begin position="234"/>
        <end position="273"/>
    </location>
</feature>
<feature type="region of interest" description="Disordered" evidence="1">
    <location>
        <begin position="52"/>
        <end position="72"/>
    </location>
</feature>
<feature type="compositionally biased region" description="Polar residues" evidence="1">
    <location>
        <begin position="137"/>
        <end position="154"/>
    </location>
</feature>
<gene>
    <name evidence="2" type="ORF">PHLCEN_2v1242</name>
</gene>
<feature type="region of interest" description="Disordered" evidence="1">
    <location>
        <begin position="134"/>
        <end position="157"/>
    </location>
</feature>
<feature type="compositionally biased region" description="Polar residues" evidence="1">
    <location>
        <begin position="239"/>
        <end position="250"/>
    </location>
</feature>
<sequence length="409" mass="45629">MSDVTRSPSRIGFMRPPLKRQDNSFQLDWGRCEDYEDDEDEDEDERTFMGTFRSSSNQISDHGDDFGFADPPPLLRPSLPSDTISITLNGFHGDTSVCVSIKDHGHSRSALSQLKEFWSSRRSEYMFSCVSSKRKPSQGSLKAESASTLPSNDNAAIYPRTGDLKRLRDQRFTTIDRAFCNLPLHSINKMLFLHDMLDRSNTPPSSPSESRSTSPFSCARGSLDMDDSSSFVDVSLTSEGCSSESDTPSSEGDDGQSYASYLGKTPHTPPVDPREWEVNWTARWEVVLFATKAAVDSAGIPRRSYSGPTVDEGALLSTLDSLHKHPVPINPKKIASPRFIKPKFYIPEDEEDLGDLGDSDDDDYGRIITCMNRGLSAEELSREYLNNDSGIPLLPSYDPDVPYFPQFVR</sequence>
<dbReference type="OrthoDB" id="2921613at2759"/>
<evidence type="ECO:0000313" key="3">
    <source>
        <dbReference type="Proteomes" id="UP000186601"/>
    </source>
</evidence>
<dbReference type="Proteomes" id="UP000186601">
    <property type="component" value="Unassembled WGS sequence"/>
</dbReference>
<evidence type="ECO:0000256" key="1">
    <source>
        <dbReference type="SAM" id="MobiDB-lite"/>
    </source>
</evidence>